<feature type="domain" description="Histone deacetylase interacting" evidence="6">
    <location>
        <begin position="354"/>
        <end position="454"/>
    </location>
</feature>
<comment type="subcellular location">
    <subcellularLocation>
        <location evidence="1 4">Nucleus</location>
    </subcellularLocation>
</comment>
<feature type="compositionally biased region" description="Polar residues" evidence="5">
    <location>
        <begin position="1261"/>
        <end position="1275"/>
    </location>
</feature>
<dbReference type="Pfam" id="PF16879">
    <property type="entry name" value="Sin3a_C"/>
    <property type="match status" value="1"/>
</dbReference>
<comment type="caution">
    <text evidence="7">The sequence shown here is derived from an EMBL/GenBank/DDBJ whole genome shotgun (WGS) entry which is preliminary data.</text>
</comment>
<dbReference type="PANTHER" id="PTHR12346">
    <property type="entry name" value="SIN3B-RELATED"/>
    <property type="match status" value="1"/>
</dbReference>
<feature type="compositionally biased region" description="Low complexity" evidence="5">
    <location>
        <begin position="796"/>
        <end position="812"/>
    </location>
</feature>
<dbReference type="InterPro" id="IPR031693">
    <property type="entry name" value="Sin3_C"/>
</dbReference>
<gene>
    <name evidence="7" type="ORF">cand_035250</name>
</gene>
<dbReference type="GeneID" id="92367709"/>
<feature type="region of interest" description="Disordered" evidence="5">
    <location>
        <begin position="691"/>
        <end position="710"/>
    </location>
</feature>
<keyword evidence="3 4" id="KW-0539">Nucleus</keyword>
<evidence type="ECO:0000256" key="4">
    <source>
        <dbReference type="PROSITE-ProRule" id="PRU00810"/>
    </source>
</evidence>
<dbReference type="GO" id="GO:0000118">
    <property type="term" value="C:histone deacetylase complex"/>
    <property type="evidence" value="ECO:0007669"/>
    <property type="project" value="TreeGrafter"/>
</dbReference>
<accession>A0A1J4MYN9</accession>
<dbReference type="Pfam" id="PF08295">
    <property type="entry name" value="Sin3_corepress"/>
    <property type="match status" value="1"/>
</dbReference>
<dbReference type="EMBL" id="LRBS01000005">
    <property type="protein sequence ID" value="OII78196.1"/>
    <property type="molecule type" value="Genomic_DNA"/>
</dbReference>
<feature type="compositionally biased region" description="Basic residues" evidence="5">
    <location>
        <begin position="744"/>
        <end position="755"/>
    </location>
</feature>
<dbReference type="GO" id="GO:0003714">
    <property type="term" value="F:transcription corepressor activity"/>
    <property type="evidence" value="ECO:0007669"/>
    <property type="project" value="InterPro"/>
</dbReference>
<dbReference type="PANTHER" id="PTHR12346:SF0">
    <property type="entry name" value="SIN3A, ISOFORM G"/>
    <property type="match status" value="1"/>
</dbReference>
<protein>
    <submittedName>
        <fullName evidence="7">Transcriptional regulatory protein SIN3</fullName>
    </submittedName>
</protein>
<proteinExistence type="predicted"/>
<organism evidence="7 8">
    <name type="scientific">Cryptosporidium andersoni</name>
    <dbReference type="NCBI Taxonomy" id="117008"/>
    <lineage>
        <taxon>Eukaryota</taxon>
        <taxon>Sar</taxon>
        <taxon>Alveolata</taxon>
        <taxon>Apicomplexa</taxon>
        <taxon>Conoidasida</taxon>
        <taxon>Coccidia</taxon>
        <taxon>Eucoccidiorida</taxon>
        <taxon>Eimeriorina</taxon>
        <taxon>Cryptosporidiidae</taxon>
        <taxon>Cryptosporidium</taxon>
    </lineage>
</organism>
<feature type="compositionally biased region" description="Polar residues" evidence="5">
    <location>
        <begin position="756"/>
        <end position="766"/>
    </location>
</feature>
<dbReference type="Pfam" id="PF02671">
    <property type="entry name" value="PAH"/>
    <property type="match status" value="2"/>
</dbReference>
<evidence type="ECO:0000313" key="7">
    <source>
        <dbReference type="EMBL" id="OII78196.1"/>
    </source>
</evidence>
<reference evidence="7 8" key="1">
    <citation type="submission" date="2016-10" db="EMBL/GenBank/DDBJ databases">
        <title>Reductive evolution of mitochondrial metabolism and differential evolution of invasion-related proteins in Cryptosporidium.</title>
        <authorList>
            <person name="Liu S."/>
            <person name="Roellig D.M."/>
            <person name="Guo Y."/>
            <person name="Li N."/>
            <person name="Frace M.A."/>
            <person name="Tang K."/>
            <person name="Zhang L."/>
            <person name="Feng Y."/>
            <person name="Xiao L."/>
        </authorList>
    </citation>
    <scope>NUCLEOTIDE SEQUENCE [LARGE SCALE GENOMIC DNA]</scope>
    <source>
        <strain evidence="7">30847</strain>
    </source>
</reference>
<feature type="region of interest" description="Disordered" evidence="5">
    <location>
        <begin position="1257"/>
        <end position="1336"/>
    </location>
</feature>
<evidence type="ECO:0000256" key="1">
    <source>
        <dbReference type="ARBA" id="ARBA00004123"/>
    </source>
</evidence>
<evidence type="ECO:0000256" key="2">
    <source>
        <dbReference type="ARBA" id="ARBA00022491"/>
    </source>
</evidence>
<dbReference type="VEuPathDB" id="CryptoDB:cand_035250"/>
<dbReference type="GO" id="GO:0000785">
    <property type="term" value="C:chromatin"/>
    <property type="evidence" value="ECO:0007669"/>
    <property type="project" value="TreeGrafter"/>
</dbReference>
<evidence type="ECO:0000259" key="6">
    <source>
        <dbReference type="SMART" id="SM00761"/>
    </source>
</evidence>
<evidence type="ECO:0000256" key="3">
    <source>
        <dbReference type="ARBA" id="ARBA00023242"/>
    </source>
</evidence>
<dbReference type="Proteomes" id="UP000186804">
    <property type="component" value="Unassembled WGS sequence"/>
</dbReference>
<dbReference type="OrthoDB" id="10265969at2759"/>
<feature type="region of interest" description="Disordered" evidence="5">
    <location>
        <begin position="147"/>
        <end position="166"/>
    </location>
</feature>
<evidence type="ECO:0000313" key="8">
    <source>
        <dbReference type="Proteomes" id="UP000186804"/>
    </source>
</evidence>
<dbReference type="Gene3D" id="1.20.1160.11">
    <property type="entry name" value="Paired amphipathic helix"/>
    <property type="match status" value="2"/>
</dbReference>
<dbReference type="InterPro" id="IPR036600">
    <property type="entry name" value="PAH_sf"/>
</dbReference>
<dbReference type="SMART" id="SM00761">
    <property type="entry name" value="HDAC_interact"/>
    <property type="match status" value="1"/>
</dbReference>
<keyword evidence="2" id="KW-0678">Repressor</keyword>
<dbReference type="GO" id="GO:0000122">
    <property type="term" value="P:negative regulation of transcription by RNA polymerase II"/>
    <property type="evidence" value="ECO:0007669"/>
    <property type="project" value="TreeGrafter"/>
</dbReference>
<dbReference type="InterPro" id="IPR013194">
    <property type="entry name" value="HDAC_interact_dom"/>
</dbReference>
<name>A0A1J4MYN9_9CRYT</name>
<feature type="region of interest" description="Disordered" evidence="5">
    <location>
        <begin position="735"/>
        <end position="821"/>
    </location>
</feature>
<dbReference type="RefSeq" id="XP_067070042.1">
    <property type="nucleotide sequence ID" value="XM_067213751.1"/>
</dbReference>
<evidence type="ECO:0000256" key="5">
    <source>
        <dbReference type="SAM" id="MobiDB-lite"/>
    </source>
</evidence>
<sequence>MDVARDYLSRLRSRCGEDTELYQEFLRIMRDFKHGNINARVVISQVAELFKGNSCLIAEFNNFLPEELRLQVPQTDCEYAATYIKKVKELAPDIYADFLTLLSKYQEGEKTASEVKNKVTSLLSSYPDLLREFALFLPELSSDNSTIQQSYQGNGSHNNTEVLDNFNNSTVNDKSEFLSYLASTISPTVSCEPPKVVTRKGPVDASYNLTVIPELDRLLEQQKRHLNKVDTTKEKSGFSTETSDNPEIRSQSYQHYYYSQEDLSMWESDYRIFEEVYVAMGDNKRYYSDFLKLIYLYTRGVLTVVETLLALECFFPMDSGDLPYEVKRMIVQREAARRKYSYFCCNFAQLDYSKCARNGNSYLHLPDDYPIAICTGRIDSDRQNLNDNWVSIPQGSEDFSFKHMRKNVYEENLFKCEDERFELDMVIENNRSTIHILEPIAEQISKLSTEEKKRFKLKNPPFSIIHLKAISRIYGDNGSEILELLKRSPYSCIPVILNRLKQKDEEWTHARHLMNQGVWRDIQTKNYFKSFDHRSFYFRQSDKKNTNVKGFLSEVSKLYLQRRGFDLGTSSPCTTVIPPKSIDSTSPITSSERYQNISTTYRKESNGWSIAPEFAHTMPDIEVHKEVIELISFTIYRQASGPAIGSKARNFLQRFVRSLFLQMNYNVDNDLLTLKQLQSEGSTFQTSVTSNCQNNSCSNSSNSFSNTHLSNNSDKQMLTVEAYVNAVTEGHNNNLIPFTSNNSRGRRLTRNHSKKSSSIQSGNNGDQHVPLINIKPPTIEDGVVDGEESNICKTIDNTSGTSDNNTDNNSTNRQDNHTNLETANNNVDLNSIFQSFATSYDCRGGLKYLWSDHCKVNWHSSNLSPDWFESSTNENRTVFTDDTFGIEVNDHNEISEDKSATIVNKDGMSNSLGQNLNVNKGKGSLFRPTSLVRYIMGNDHICCFLRYYQVIYERLQRAKATIEQREKNPQPFQRWSPNGPDVPRPTYKQVIWCCFGLLSGELELGLFEDICRDAMGNDSYWLGTIDKVLLGISKVIVHIVNDLATCRLLAMNLVYRDTIFDHYRKLEEFIAACRSLLPTVQSSFYIITWSPCEYLLKIRMRQLDDYHLTFLPFINKTKSNNLSNNEIDQCQGTDMIGETLIPPKKYLLGTKDDIEYGVAIDLTNDIELLQQILVHQLTSINDDSTMRNSLPLEQISEVDNENISSVLSSNPVSFFVYMEQTFVKPLLFCSMNMKYIAKLAASSQWLGFLPDNSHRDIARSPSVSRDAVTNTSVSVTRPAESKRSSRRTLMVNDMPNPTDEDKGQWSEESIESNSRAMSNTNRRGTVGRKRTRGMPSDITTEIDDIDIRVTRRRSGNTTRGFRRN</sequence>
<dbReference type="SUPFAM" id="SSF47762">
    <property type="entry name" value="PAH2 domain"/>
    <property type="match status" value="2"/>
</dbReference>
<dbReference type="InterPro" id="IPR003822">
    <property type="entry name" value="PAH"/>
</dbReference>
<dbReference type="PROSITE" id="PS51477">
    <property type="entry name" value="PAH"/>
    <property type="match status" value="2"/>
</dbReference>
<dbReference type="InterPro" id="IPR039774">
    <property type="entry name" value="Sin3-like"/>
</dbReference>
<keyword evidence="8" id="KW-1185">Reference proteome</keyword>